<comment type="caution">
    <text evidence="1">The sequence shown here is derived from an EMBL/GenBank/DDBJ whole genome shotgun (WGS) entry which is preliminary data.</text>
</comment>
<evidence type="ECO:0000313" key="2">
    <source>
        <dbReference type="Proteomes" id="UP000319824"/>
    </source>
</evidence>
<protein>
    <recommendedName>
        <fullName evidence="3">Arginine deiminase</fullName>
    </recommendedName>
</protein>
<dbReference type="SUPFAM" id="SSF55909">
    <property type="entry name" value="Pentein"/>
    <property type="match status" value="1"/>
</dbReference>
<gene>
    <name evidence="1" type="ORF">BCL32_0159</name>
</gene>
<organism evidence="1 2">
    <name type="scientific">Rhizobium mongolense USDA 1844</name>
    <dbReference type="NCBI Taxonomy" id="1079460"/>
    <lineage>
        <taxon>Bacteria</taxon>
        <taxon>Pseudomonadati</taxon>
        <taxon>Pseudomonadota</taxon>
        <taxon>Alphaproteobacteria</taxon>
        <taxon>Hyphomicrobiales</taxon>
        <taxon>Rhizobiaceae</taxon>
        <taxon>Rhizobium/Agrobacterium group</taxon>
        <taxon>Rhizobium</taxon>
    </lineage>
</organism>
<reference evidence="1 2" key="1">
    <citation type="submission" date="2019-06" db="EMBL/GenBank/DDBJ databases">
        <title>Pac Bio to generate improved reference genome sequences for organisms with transposon mutant libraries (support for FEBA project).</title>
        <authorList>
            <person name="Blow M."/>
        </authorList>
    </citation>
    <scope>NUCLEOTIDE SEQUENCE [LARGE SCALE GENOMIC DNA]</scope>
    <source>
        <strain evidence="1 2">USDA 1844</strain>
    </source>
</reference>
<evidence type="ECO:0008006" key="3">
    <source>
        <dbReference type="Google" id="ProtNLM"/>
    </source>
</evidence>
<proteinExistence type="predicted"/>
<dbReference type="RefSeq" id="WP_022718500.1">
    <property type="nucleotide sequence ID" value="NZ_ATTQ01000025.1"/>
</dbReference>
<accession>A0A559TJU9</accession>
<dbReference type="EMBL" id="VISO01000001">
    <property type="protein sequence ID" value="TVZ74836.1"/>
    <property type="molecule type" value="Genomic_DNA"/>
</dbReference>
<dbReference type="Proteomes" id="UP000319824">
    <property type="component" value="Unassembled WGS sequence"/>
</dbReference>
<dbReference type="Gene3D" id="3.75.10.10">
    <property type="entry name" value="L-arginine/glycine Amidinotransferase, Chain A"/>
    <property type="match status" value="1"/>
</dbReference>
<dbReference type="AlphaFoldDB" id="A0A559TJU9"/>
<name>A0A559TJU9_9HYPH</name>
<sequence length="454" mass="50577">MDIIKRAPDFTKLFPTQESFKRAHGDVVAMSDAMLSGDVKASIKALREAADPATLNKAQKTFNMRAFAHELLRTSQFETVSSCEGRIANILITVPSTERGTISARNERHYRRLISLMGGNRTYTILCRPSHIGAIRTWFASIADVQLNFAYSPRFDYSIWAQDAYVALSGKAGQSLLIEGVCFPRFDDMTIADDLSAQTAISLIQSYLYFQGGNVLTSCDQVLIGLDYVWKNITRFGLATQQDVEHEFEAVFGRSVLSLGSDMSSDTYAYDLFRQGIFSGYGNQPLFHIDMFVTPTGIRGDSGKEIVLMGRPSATQEVLGRYCEVSGVDGARIDRYFEPTEQLLSAHYEVRHLPICLTQGDLGGHAAQDYYWLTFNNVIHEEHGAGDKRVYMTTYSEDAALFGTDRALRQDLEDAAASVYESLGFTVLRMDGLEELAYGLGSVHCITKELYRIG</sequence>
<evidence type="ECO:0000313" key="1">
    <source>
        <dbReference type="EMBL" id="TVZ74836.1"/>
    </source>
</evidence>